<dbReference type="InterPro" id="IPR006230">
    <property type="entry name" value="MutL"/>
</dbReference>
<keyword evidence="2" id="KW-1185">Reference proteome</keyword>
<protein>
    <recommendedName>
        <fullName evidence="3">Glutamate mutase</fullName>
    </recommendedName>
</protein>
<organism evidence="1 2">
    <name type="scientific">Ornithinimicrobium cerasi</name>
    <dbReference type="NCBI Taxonomy" id="2248773"/>
    <lineage>
        <taxon>Bacteria</taxon>
        <taxon>Bacillati</taxon>
        <taxon>Actinomycetota</taxon>
        <taxon>Actinomycetes</taxon>
        <taxon>Micrococcales</taxon>
        <taxon>Ornithinimicrobiaceae</taxon>
        <taxon>Ornithinimicrobium</taxon>
    </lineage>
</organism>
<dbReference type="STRING" id="1122622.GCA_000421185_02779"/>
<reference evidence="2" key="1">
    <citation type="submission" date="2017-08" db="EMBL/GenBank/DDBJ databases">
        <authorList>
            <person name="Varghese N."/>
            <person name="Submissions S."/>
        </authorList>
    </citation>
    <scope>NUCLEOTIDE SEQUENCE [LARGE SCALE GENOMIC DNA]</scope>
    <source>
        <strain evidence="2">USBA17B2</strain>
    </source>
</reference>
<evidence type="ECO:0008006" key="3">
    <source>
        <dbReference type="Google" id="ProtNLM"/>
    </source>
</evidence>
<dbReference type="Pfam" id="PF13941">
    <property type="entry name" value="MutL"/>
    <property type="match status" value="1"/>
</dbReference>
<proteinExistence type="predicted"/>
<dbReference type="AlphaFoldDB" id="A0A285VJ32"/>
<name>A0A285VJ32_9MICO</name>
<evidence type="ECO:0000313" key="2">
    <source>
        <dbReference type="Proteomes" id="UP000219688"/>
    </source>
</evidence>
<dbReference type="Gene3D" id="3.30.420.40">
    <property type="match status" value="1"/>
</dbReference>
<accession>A0A285VJ32</accession>
<dbReference type="Proteomes" id="UP000219688">
    <property type="component" value="Unassembled WGS sequence"/>
</dbReference>
<evidence type="ECO:0000313" key="1">
    <source>
        <dbReference type="EMBL" id="SOC53877.1"/>
    </source>
</evidence>
<dbReference type="NCBIfam" id="TIGR01319">
    <property type="entry name" value="glmL_fam"/>
    <property type="match status" value="1"/>
</dbReference>
<dbReference type="EMBL" id="OBQK01000002">
    <property type="protein sequence ID" value="SOC53877.1"/>
    <property type="molecule type" value="Genomic_DNA"/>
</dbReference>
<sequence>MTYLLADVGSTFTKAALVSEEGSLLARAAVPTTVGPGRDVLDGLIEVCRALAVRDPLTTATDGSGRTDRRVGTVGERLDVPDPFDPRHRNRVLVCSSAGGGLRLAVVGYERAVTAEAGQRVGLSAGAKVVHVAAGPLSTSDVAALRAARPDVVLLVGGTDGGNAEVLLHNARRLARSRVGAPVVVAGNRDARAEVAAELAATGRRVTLTDNVLPQIGVIEPGPARRAIREVFLRHVIGGKGLSRGPRFARLVRAATPDAVLSGVEVLAQVVDGDVLVVDVGGATTDVYSVLTPQGEDASLRKHVVAPLWHARTVEGDLGMRWGAPGVLESARAEGLLGAAGGPALDAWVARAATDPGLLPADDADHALDLTLARLAATVAARRHGRPGGPGEAPRPLQDVTVLVGSGGVLRHSPAADADAVLAAVLADHGGGWRPPANARTRVDTAYLLLAAGLLAPAHPALARAVAARIV</sequence>
<dbReference type="RefSeq" id="WP_244903697.1">
    <property type="nucleotide sequence ID" value="NZ_OBQK01000002.1"/>
</dbReference>
<gene>
    <name evidence="1" type="ORF">SAMN05421879_102235</name>
</gene>